<evidence type="ECO:0000313" key="2">
    <source>
        <dbReference type="EMBL" id="KPW61559.1"/>
    </source>
</evidence>
<feature type="chain" id="PRO_5006165643" evidence="1">
    <location>
        <begin position="23"/>
        <end position="68"/>
    </location>
</feature>
<dbReference type="PROSITE" id="PS51257">
    <property type="entry name" value="PROKAR_LIPOPROTEIN"/>
    <property type="match status" value="1"/>
</dbReference>
<organism evidence="2 3">
    <name type="scientific">Pseudomonas cannabina</name>
    <dbReference type="NCBI Taxonomy" id="86840"/>
    <lineage>
        <taxon>Bacteria</taxon>
        <taxon>Pseudomonadati</taxon>
        <taxon>Pseudomonadota</taxon>
        <taxon>Gammaproteobacteria</taxon>
        <taxon>Pseudomonadales</taxon>
        <taxon>Pseudomonadaceae</taxon>
        <taxon>Pseudomonas</taxon>
    </lineage>
</organism>
<comment type="caution">
    <text evidence="2">The sequence shown here is derived from an EMBL/GenBank/DDBJ whole genome shotgun (WGS) entry which is preliminary data.</text>
</comment>
<evidence type="ECO:0000256" key="1">
    <source>
        <dbReference type="SAM" id="SignalP"/>
    </source>
</evidence>
<sequence>MKTFLYCLVAISTACMLTVAFLGPTAKREGAERANAEIEASVCGDDDGVVAKGWEEHCLKRASSDHPN</sequence>
<accession>A0A0P9PV99</accession>
<dbReference type="EMBL" id="LJPX01000702">
    <property type="protein sequence ID" value="KPW61559.1"/>
    <property type="molecule type" value="Genomic_DNA"/>
</dbReference>
<protein>
    <submittedName>
        <fullName evidence="2">Death-on-curing protein</fullName>
    </submittedName>
</protein>
<dbReference type="AlphaFoldDB" id="A0A0P9PV99"/>
<reference evidence="2 3" key="1">
    <citation type="submission" date="2015-09" db="EMBL/GenBank/DDBJ databases">
        <title>Genome announcement of multiple Pseudomonas syringae strains.</title>
        <authorList>
            <person name="Thakur S."/>
            <person name="Wang P.W."/>
            <person name="Gong Y."/>
            <person name="Weir B.S."/>
            <person name="Guttman D.S."/>
        </authorList>
    </citation>
    <scope>NUCLEOTIDE SEQUENCE [LARGE SCALE GENOMIC DNA]</scope>
    <source>
        <strain evidence="2 3">ICMP2823</strain>
    </source>
</reference>
<keyword evidence="1" id="KW-0732">Signal</keyword>
<dbReference type="PATRIC" id="fig|86840.3.peg.1882"/>
<dbReference type="Proteomes" id="UP000050564">
    <property type="component" value="Unassembled WGS sequence"/>
</dbReference>
<feature type="signal peptide" evidence="1">
    <location>
        <begin position="1"/>
        <end position="22"/>
    </location>
</feature>
<dbReference type="RefSeq" id="WP_139206503.1">
    <property type="nucleotide sequence ID" value="NZ_FNKU01000003.1"/>
</dbReference>
<proteinExistence type="predicted"/>
<name>A0A0P9PV99_PSECA</name>
<gene>
    <name evidence="2" type="ORF">ALO81_200078</name>
</gene>
<evidence type="ECO:0000313" key="3">
    <source>
        <dbReference type="Proteomes" id="UP000050564"/>
    </source>
</evidence>